<gene>
    <name evidence="3" type="ORF">OSTQU699_LOCUS360</name>
</gene>
<proteinExistence type="predicted"/>
<comment type="caution">
    <text evidence="3">The sequence shown here is derived from an EMBL/GenBank/DDBJ whole genome shotgun (WGS) entry which is preliminary data.</text>
</comment>
<keyword evidence="1" id="KW-0677">Repeat</keyword>
<keyword evidence="4" id="KW-1185">Reference proteome</keyword>
<feature type="region of interest" description="Disordered" evidence="2">
    <location>
        <begin position="76"/>
        <end position="129"/>
    </location>
</feature>
<accession>A0A8S1IKU8</accession>
<organism evidence="3 4">
    <name type="scientific">Ostreobium quekettii</name>
    <dbReference type="NCBI Taxonomy" id="121088"/>
    <lineage>
        <taxon>Eukaryota</taxon>
        <taxon>Viridiplantae</taxon>
        <taxon>Chlorophyta</taxon>
        <taxon>core chlorophytes</taxon>
        <taxon>Ulvophyceae</taxon>
        <taxon>TCBD clade</taxon>
        <taxon>Bryopsidales</taxon>
        <taxon>Ostreobineae</taxon>
        <taxon>Ostreobiaceae</taxon>
        <taxon>Ostreobium</taxon>
    </lineage>
</organism>
<evidence type="ECO:0000256" key="1">
    <source>
        <dbReference type="ARBA" id="ARBA00022737"/>
    </source>
</evidence>
<evidence type="ECO:0000256" key="2">
    <source>
        <dbReference type="SAM" id="MobiDB-lite"/>
    </source>
</evidence>
<protein>
    <submittedName>
        <fullName evidence="3">Uncharacterized protein</fullName>
    </submittedName>
</protein>
<dbReference type="CDD" id="cd22297">
    <property type="entry name" value="PSMD4_RAZUL"/>
    <property type="match status" value="1"/>
</dbReference>
<dbReference type="Proteomes" id="UP000708148">
    <property type="component" value="Unassembled WGS sequence"/>
</dbReference>
<evidence type="ECO:0000313" key="4">
    <source>
        <dbReference type="Proteomes" id="UP000708148"/>
    </source>
</evidence>
<reference evidence="3" key="1">
    <citation type="submission" date="2020-12" db="EMBL/GenBank/DDBJ databases">
        <authorList>
            <person name="Iha C."/>
        </authorList>
    </citation>
    <scope>NUCLEOTIDE SEQUENCE</scope>
</reference>
<dbReference type="AlphaFoldDB" id="A0A8S1IKU8"/>
<evidence type="ECO:0000313" key="3">
    <source>
        <dbReference type="EMBL" id="CAD7694999.1"/>
    </source>
</evidence>
<sequence length="129" mass="14081">MELGSRLCCGVGSTTMHRLRQPPHSPTQCTPMHWLLLADHAKIESLRRSLVDDVAVCVPVLQVVKDSDFVSSVLSSLPGVDPEDPMVKSAVENLQGSRKDEEQGEDGKDNDSKGQKSTKKDKKDEGHSS</sequence>
<name>A0A8S1IKU8_9CHLO</name>
<dbReference type="EMBL" id="CAJHUC010000291">
    <property type="protein sequence ID" value="CAD7694999.1"/>
    <property type="molecule type" value="Genomic_DNA"/>
</dbReference>
<feature type="compositionally biased region" description="Basic and acidic residues" evidence="2">
    <location>
        <begin position="97"/>
        <end position="114"/>
    </location>
</feature>
<dbReference type="InterPro" id="IPR049590">
    <property type="entry name" value="PSMD4_RAZUL-like"/>
</dbReference>